<feature type="transmembrane region" description="Helical" evidence="4">
    <location>
        <begin position="155"/>
        <end position="171"/>
    </location>
</feature>
<feature type="transmembrane region" description="Helical" evidence="4">
    <location>
        <begin position="91"/>
        <end position="112"/>
    </location>
</feature>
<dbReference type="AlphaFoldDB" id="A0A179DMX8"/>
<evidence type="ECO:0000313" key="6">
    <source>
        <dbReference type="Proteomes" id="UP000078459"/>
    </source>
</evidence>
<dbReference type="InterPro" id="IPR019734">
    <property type="entry name" value="TPR_rpt"/>
</dbReference>
<organism evidence="5 6">
    <name type="scientific">Pedobacter psychrophilus</name>
    <dbReference type="NCBI Taxonomy" id="1826909"/>
    <lineage>
        <taxon>Bacteria</taxon>
        <taxon>Pseudomonadati</taxon>
        <taxon>Bacteroidota</taxon>
        <taxon>Sphingobacteriia</taxon>
        <taxon>Sphingobacteriales</taxon>
        <taxon>Sphingobacteriaceae</taxon>
        <taxon>Pedobacter</taxon>
    </lineage>
</organism>
<dbReference type="Proteomes" id="UP000078459">
    <property type="component" value="Unassembled WGS sequence"/>
</dbReference>
<dbReference type="PANTHER" id="PTHR44227:SF3">
    <property type="entry name" value="PROTEIN O-MANNOSYL-TRANSFERASE TMTC4"/>
    <property type="match status" value="1"/>
</dbReference>
<feature type="transmembrane region" description="Helical" evidence="4">
    <location>
        <begin position="261"/>
        <end position="281"/>
    </location>
</feature>
<proteinExistence type="predicted"/>
<evidence type="ECO:0000256" key="4">
    <source>
        <dbReference type="SAM" id="Phobius"/>
    </source>
</evidence>
<dbReference type="SUPFAM" id="SSF48452">
    <property type="entry name" value="TPR-like"/>
    <property type="match status" value="1"/>
</dbReference>
<dbReference type="InterPro" id="IPR013105">
    <property type="entry name" value="TPR_2"/>
</dbReference>
<keyword evidence="1" id="KW-0677">Repeat</keyword>
<reference evidence="5 6" key="1">
    <citation type="submission" date="2016-04" db="EMBL/GenBank/DDBJ databases">
        <authorList>
            <person name="Evans L.H."/>
            <person name="Alamgir A."/>
            <person name="Owens N."/>
            <person name="Weber N.D."/>
            <person name="Virtaneva K."/>
            <person name="Barbian K."/>
            <person name="Babar A."/>
            <person name="Rosenke K."/>
        </authorList>
    </citation>
    <scope>NUCLEOTIDE SEQUENCE [LARGE SCALE GENOMIC DNA]</scope>
    <source>
        <strain evidence="5 6">CCM 8644</strain>
    </source>
</reference>
<feature type="repeat" description="TPR" evidence="3">
    <location>
        <begin position="432"/>
        <end position="465"/>
    </location>
</feature>
<feature type="transmembrane region" description="Helical" evidence="4">
    <location>
        <begin position="354"/>
        <end position="375"/>
    </location>
</feature>
<keyword evidence="2 3" id="KW-0802">TPR repeat</keyword>
<dbReference type="Pfam" id="PF13181">
    <property type="entry name" value="TPR_8"/>
    <property type="match status" value="1"/>
</dbReference>
<dbReference type="OrthoDB" id="629822at2"/>
<evidence type="ECO:0000313" key="5">
    <source>
        <dbReference type="EMBL" id="OAQ41823.1"/>
    </source>
</evidence>
<dbReference type="STRING" id="1826909.A5893_01520"/>
<sequence length="683" mass="78241">MNKIDRNIIILSLLTLIVLIVAYSNHFQNGFHFDDWHTIEENLFIRNISNIPAFFHDPKMFSVDPDHWGLRPLVTTTLAIDYKLGNSLDPFYFHLSTFIWFIVLGVIMFFMYKILLQKSISHQWTSYIAIFGTAWFLLHTANAETINYVISRSDVLSTLCIVASFLIYIAYPQKRKYYLYIIPAFIGVFAKETVLVLVIVMFFYILLFEKNLSIQDLFKAANFKHIINTIVKLLPLTIVVVATQIYTLSAVKSIPGISNPLFDYLLTQTYIWLHYFISFFLPLNLSADSDWAVFKNLFDERIILGLLFMVAYVIAIIKTSKNITTKPIAFGLIWFGASLLPTSIAPFAEVTNDHRMFFAFVGLALSVVTCIGLFLIKYEEKINKNSLIKYAIICSAFIIISLNAYGVHQRNKIWKSEATLWYDVTVKSPGNGRGFMNFGLTEMAIGNYQNAIEYFEKAKVLTPYYSSVYINLGIAKNGLGNVAEADADFKTGIRLDSNSYKPYLFYTRYLKTNNRIEEATQMGEKALSLNPTSASIFEMLLDLYNQQLNWTKLEEVSRKYLAILPDNELANNYLKASLNKTPYYINGSTVNTPEAKVVDYINRSLAMYNQGKYEDCIELCKKALDINPKKIEAFINIGASNNQLKNWKESIKYLNMALEIDPNNKLAIGNLNWAKEELAKLKK</sequence>
<dbReference type="PANTHER" id="PTHR44227">
    <property type="match status" value="1"/>
</dbReference>
<dbReference type="Pfam" id="PF07719">
    <property type="entry name" value="TPR_2"/>
    <property type="match status" value="1"/>
</dbReference>
<name>A0A179DMX8_9SPHI</name>
<feature type="transmembrane region" description="Helical" evidence="4">
    <location>
        <begin position="178"/>
        <end position="206"/>
    </location>
</feature>
<feature type="repeat" description="TPR" evidence="3">
    <location>
        <begin position="597"/>
        <end position="630"/>
    </location>
</feature>
<dbReference type="PROSITE" id="PS50005">
    <property type="entry name" value="TPR"/>
    <property type="match status" value="3"/>
</dbReference>
<keyword evidence="4" id="KW-0812">Transmembrane</keyword>
<reference evidence="5 6" key="2">
    <citation type="submission" date="2016-06" db="EMBL/GenBank/DDBJ databases">
        <title>Pedobacter psychrophilus sp. nov., isolated from Antarctic fragmentary rock.</title>
        <authorList>
            <person name="Svec P."/>
        </authorList>
    </citation>
    <scope>NUCLEOTIDE SEQUENCE [LARGE SCALE GENOMIC DNA]</scope>
    <source>
        <strain evidence="5 6">CCM 8644</strain>
    </source>
</reference>
<feature type="transmembrane region" description="Helical" evidence="4">
    <location>
        <begin position="124"/>
        <end position="143"/>
    </location>
</feature>
<keyword evidence="4" id="KW-0472">Membrane</keyword>
<dbReference type="Gene3D" id="1.25.40.10">
    <property type="entry name" value="Tetratricopeptide repeat domain"/>
    <property type="match status" value="2"/>
</dbReference>
<feature type="transmembrane region" description="Helical" evidence="4">
    <location>
        <begin position="226"/>
        <end position="249"/>
    </location>
</feature>
<evidence type="ECO:0000256" key="2">
    <source>
        <dbReference type="ARBA" id="ARBA00022803"/>
    </source>
</evidence>
<comment type="caution">
    <text evidence="5">The sequence shown here is derived from an EMBL/GenBank/DDBJ whole genome shotgun (WGS) entry which is preliminary data.</text>
</comment>
<feature type="repeat" description="TPR" evidence="3">
    <location>
        <begin position="631"/>
        <end position="664"/>
    </location>
</feature>
<evidence type="ECO:0000256" key="3">
    <source>
        <dbReference type="PROSITE-ProRule" id="PRU00339"/>
    </source>
</evidence>
<feature type="transmembrane region" description="Helical" evidence="4">
    <location>
        <begin position="387"/>
        <end position="407"/>
    </location>
</feature>
<dbReference type="SMART" id="SM00028">
    <property type="entry name" value="TPR"/>
    <property type="match status" value="5"/>
</dbReference>
<feature type="transmembrane region" description="Helical" evidence="4">
    <location>
        <begin position="301"/>
        <end position="317"/>
    </location>
</feature>
<dbReference type="InterPro" id="IPR011990">
    <property type="entry name" value="TPR-like_helical_dom_sf"/>
</dbReference>
<protein>
    <submittedName>
        <fullName evidence="5">Uncharacterized protein</fullName>
    </submittedName>
</protein>
<dbReference type="RefSeq" id="WP_068820854.1">
    <property type="nucleotide sequence ID" value="NZ_LWHJ01000011.1"/>
</dbReference>
<gene>
    <name evidence="5" type="ORF">A5893_01520</name>
</gene>
<feature type="transmembrane region" description="Helical" evidence="4">
    <location>
        <begin position="329"/>
        <end position="348"/>
    </location>
</feature>
<dbReference type="InterPro" id="IPR052346">
    <property type="entry name" value="O-mannosyl-transferase_TMTC"/>
</dbReference>
<evidence type="ECO:0000256" key="1">
    <source>
        <dbReference type="ARBA" id="ARBA00022737"/>
    </source>
</evidence>
<dbReference type="EMBL" id="LWHJ01000011">
    <property type="protein sequence ID" value="OAQ41823.1"/>
    <property type="molecule type" value="Genomic_DNA"/>
</dbReference>
<keyword evidence="4" id="KW-1133">Transmembrane helix</keyword>
<accession>A0A179DMX8</accession>
<keyword evidence="6" id="KW-1185">Reference proteome</keyword>